<dbReference type="PANTHER" id="PTHR43024">
    <property type="entry name" value="UDP-N-ACETYLMURAMOYL-TRIPEPTIDE--D-ALANYL-D-ALANINE LIGASE"/>
    <property type="match status" value="1"/>
</dbReference>
<feature type="domain" description="Mur ligase central" evidence="14">
    <location>
        <begin position="103"/>
        <end position="295"/>
    </location>
</feature>
<dbReference type="GO" id="GO:0008360">
    <property type="term" value="P:regulation of cell shape"/>
    <property type="evidence" value="ECO:0007669"/>
    <property type="project" value="UniProtKB-KW"/>
</dbReference>
<dbReference type="NCBIfam" id="TIGR01143">
    <property type="entry name" value="murF"/>
    <property type="match status" value="1"/>
</dbReference>
<evidence type="ECO:0000259" key="12">
    <source>
        <dbReference type="Pfam" id="PF01225"/>
    </source>
</evidence>
<dbReference type="PANTHER" id="PTHR43024:SF1">
    <property type="entry name" value="UDP-N-ACETYLMURAMOYL-TRIPEPTIDE--D-ALANYL-D-ALANINE LIGASE"/>
    <property type="match status" value="1"/>
</dbReference>
<dbReference type="GO" id="GO:0051301">
    <property type="term" value="P:cell division"/>
    <property type="evidence" value="ECO:0007669"/>
    <property type="project" value="UniProtKB-KW"/>
</dbReference>
<dbReference type="GO" id="GO:0005524">
    <property type="term" value="F:ATP binding"/>
    <property type="evidence" value="ECO:0007669"/>
    <property type="project" value="UniProtKB-UniRule"/>
</dbReference>
<dbReference type="InterPro" id="IPR036565">
    <property type="entry name" value="Mur-like_cat_sf"/>
</dbReference>
<comment type="catalytic activity">
    <reaction evidence="10 11">
        <text>D-alanyl-D-alanine + UDP-N-acetyl-alpha-D-muramoyl-L-alanyl-gamma-D-glutamyl-meso-2,6-diaminopimelate + ATP = UDP-N-acetyl-alpha-D-muramoyl-L-alanyl-gamma-D-glutamyl-meso-2,6-diaminopimeloyl-D-alanyl-D-alanine + ADP + phosphate + H(+)</text>
        <dbReference type="Rhea" id="RHEA:28374"/>
        <dbReference type="ChEBI" id="CHEBI:15378"/>
        <dbReference type="ChEBI" id="CHEBI:30616"/>
        <dbReference type="ChEBI" id="CHEBI:43474"/>
        <dbReference type="ChEBI" id="CHEBI:57822"/>
        <dbReference type="ChEBI" id="CHEBI:61386"/>
        <dbReference type="ChEBI" id="CHEBI:83905"/>
        <dbReference type="ChEBI" id="CHEBI:456216"/>
        <dbReference type="EC" id="6.3.2.10"/>
    </reaction>
</comment>
<keyword evidence="16" id="KW-1185">Reference proteome</keyword>
<protein>
    <recommendedName>
        <fullName evidence="10 11">UDP-N-acetylmuramoyl-tripeptide--D-alanyl-D-alanine ligase</fullName>
        <ecNumber evidence="10 11">6.3.2.10</ecNumber>
    </recommendedName>
    <alternativeName>
        <fullName evidence="10">D-alanyl-D-alanine-adding enzyme</fullName>
    </alternativeName>
</protein>
<name>A0A9X0WF09_9GAMM</name>
<dbReference type="EC" id="6.3.2.10" evidence="10 11"/>
<evidence type="ECO:0000313" key="15">
    <source>
        <dbReference type="EMBL" id="MBK1643363.1"/>
    </source>
</evidence>
<keyword evidence="3 10" id="KW-0132">Cell division</keyword>
<dbReference type="InterPro" id="IPR004101">
    <property type="entry name" value="Mur_ligase_C"/>
</dbReference>
<keyword evidence="8 10" id="KW-0131">Cell cycle</keyword>
<keyword evidence="9 10" id="KW-0961">Cell wall biogenesis/degradation</keyword>
<dbReference type="Pfam" id="PF02875">
    <property type="entry name" value="Mur_ligase_C"/>
    <property type="match status" value="1"/>
</dbReference>
<evidence type="ECO:0000256" key="11">
    <source>
        <dbReference type="RuleBase" id="RU004136"/>
    </source>
</evidence>
<dbReference type="RefSeq" id="WP_200386334.1">
    <property type="nucleotide sequence ID" value="NZ_NRSD01000001.1"/>
</dbReference>
<evidence type="ECO:0000256" key="6">
    <source>
        <dbReference type="ARBA" id="ARBA00022960"/>
    </source>
</evidence>
<evidence type="ECO:0000256" key="1">
    <source>
        <dbReference type="ARBA" id="ARBA00022490"/>
    </source>
</evidence>
<dbReference type="EMBL" id="NRSD01000001">
    <property type="protein sequence ID" value="MBK1643363.1"/>
    <property type="molecule type" value="Genomic_DNA"/>
</dbReference>
<comment type="function">
    <text evidence="10 11">Involved in cell wall formation. Catalyzes the final step in the synthesis of UDP-N-acetylmuramoyl-pentapeptide, the precursor of murein.</text>
</comment>
<dbReference type="InterPro" id="IPR051046">
    <property type="entry name" value="MurCDEF_CellWall_CoF430Synth"/>
</dbReference>
<dbReference type="GO" id="GO:0047480">
    <property type="term" value="F:UDP-N-acetylmuramoyl-tripeptide-D-alanyl-D-alanine ligase activity"/>
    <property type="evidence" value="ECO:0007669"/>
    <property type="project" value="UniProtKB-UniRule"/>
</dbReference>
<dbReference type="Gene3D" id="3.40.1390.10">
    <property type="entry name" value="MurE/MurF, N-terminal domain"/>
    <property type="match status" value="1"/>
</dbReference>
<accession>A0A9X0WF09</accession>
<feature type="domain" description="Mur ligase C-terminal" evidence="13">
    <location>
        <begin position="317"/>
        <end position="435"/>
    </location>
</feature>
<keyword evidence="5 10" id="KW-0067">ATP-binding</keyword>
<comment type="similarity">
    <text evidence="10">Belongs to the MurCDEF family. MurF subfamily.</text>
</comment>
<evidence type="ECO:0000256" key="7">
    <source>
        <dbReference type="ARBA" id="ARBA00022984"/>
    </source>
</evidence>
<dbReference type="Gene3D" id="3.40.1190.10">
    <property type="entry name" value="Mur-like, catalytic domain"/>
    <property type="match status" value="1"/>
</dbReference>
<dbReference type="SUPFAM" id="SSF53623">
    <property type="entry name" value="MurD-like peptide ligases, catalytic domain"/>
    <property type="match status" value="1"/>
</dbReference>
<dbReference type="GO" id="GO:0005737">
    <property type="term" value="C:cytoplasm"/>
    <property type="evidence" value="ECO:0007669"/>
    <property type="project" value="UniProtKB-SubCell"/>
</dbReference>
<evidence type="ECO:0000259" key="13">
    <source>
        <dbReference type="Pfam" id="PF02875"/>
    </source>
</evidence>
<evidence type="ECO:0000256" key="8">
    <source>
        <dbReference type="ARBA" id="ARBA00023306"/>
    </source>
</evidence>
<evidence type="ECO:0000259" key="14">
    <source>
        <dbReference type="Pfam" id="PF08245"/>
    </source>
</evidence>
<dbReference type="Proteomes" id="UP001138802">
    <property type="component" value="Unassembled WGS sequence"/>
</dbReference>
<evidence type="ECO:0000256" key="2">
    <source>
        <dbReference type="ARBA" id="ARBA00022598"/>
    </source>
</evidence>
<evidence type="ECO:0000256" key="9">
    <source>
        <dbReference type="ARBA" id="ARBA00023316"/>
    </source>
</evidence>
<dbReference type="InterPro" id="IPR036615">
    <property type="entry name" value="Mur_ligase_C_dom_sf"/>
</dbReference>
<dbReference type="SUPFAM" id="SSF53244">
    <property type="entry name" value="MurD-like peptide ligases, peptide-binding domain"/>
    <property type="match status" value="1"/>
</dbReference>
<dbReference type="Pfam" id="PF01225">
    <property type="entry name" value="Mur_ligase"/>
    <property type="match status" value="1"/>
</dbReference>
<organism evidence="15 16">
    <name type="scientific">Thiocapsa imhoffii</name>
    <dbReference type="NCBI Taxonomy" id="382777"/>
    <lineage>
        <taxon>Bacteria</taxon>
        <taxon>Pseudomonadati</taxon>
        <taxon>Pseudomonadota</taxon>
        <taxon>Gammaproteobacteria</taxon>
        <taxon>Chromatiales</taxon>
        <taxon>Chromatiaceae</taxon>
        <taxon>Thiocapsa</taxon>
    </lineage>
</organism>
<dbReference type="SUPFAM" id="SSF63418">
    <property type="entry name" value="MurE/MurF N-terminal domain"/>
    <property type="match status" value="1"/>
</dbReference>
<sequence>MWSLRAAIAQAGGRLVGADREFASVGTDSRVDCRGQLFVALRGAHFDGHDHVAAAQDAGAVAAMVDHPLALDIPQWIVEDTRLGLGRLASAWRDRFPGRVIGITGSNGKTTVKEMVAGILEHAGRVRATQGNLNNDIGMPLTLLRARNEDFLVLEMGANHHGEIGYLTDIARPDVALITNAGRAHLEGFGSVDGVAHAKGEIARGLKSEGVFIFPGDAPYVGLWQRLAAGRPTLTFALSDRADLRADPAGISVDWTEEGFRTHVVAHQGGEEIALTLRLAGEHNVRNALAATAVARALGVMPDAIRAGLAARPPVKGRLNPLRCGSVRVIDDSYNANPDSLAAAIAVLAGLTGRRWLVLGDLGELGANAEELHREIGRTARAAGIERLVSVGSLSAAASHAFGSGGRHFETQDALRQALTRELTADDCVLVKGSRAARMDQIVDALCAGEVS</sequence>
<gene>
    <name evidence="10" type="primary">murF</name>
    <name evidence="15" type="ORF">CKO25_01570</name>
</gene>
<comment type="subcellular location">
    <subcellularLocation>
        <location evidence="10 11">Cytoplasm</location>
    </subcellularLocation>
</comment>
<dbReference type="AlphaFoldDB" id="A0A9X0WF09"/>
<feature type="binding site" evidence="10">
    <location>
        <begin position="105"/>
        <end position="111"/>
    </location>
    <ligand>
        <name>ATP</name>
        <dbReference type="ChEBI" id="CHEBI:30616"/>
    </ligand>
</feature>
<dbReference type="GO" id="GO:0071555">
    <property type="term" value="P:cell wall organization"/>
    <property type="evidence" value="ECO:0007669"/>
    <property type="project" value="UniProtKB-KW"/>
</dbReference>
<dbReference type="InterPro" id="IPR013221">
    <property type="entry name" value="Mur_ligase_cen"/>
</dbReference>
<reference evidence="15 16" key="1">
    <citation type="journal article" date="2020" name="Microorganisms">
        <title>Osmotic Adaptation and Compatible Solute Biosynthesis of Phototrophic Bacteria as Revealed from Genome Analyses.</title>
        <authorList>
            <person name="Imhoff J.F."/>
            <person name="Rahn T."/>
            <person name="Kunzel S."/>
            <person name="Keller A."/>
            <person name="Neulinger S.C."/>
        </authorList>
    </citation>
    <scope>NUCLEOTIDE SEQUENCE [LARGE SCALE GENOMIC DNA]</scope>
    <source>
        <strain evidence="15 16">DSM 21303</strain>
    </source>
</reference>
<comment type="pathway">
    <text evidence="10 11">Cell wall biogenesis; peptidoglycan biosynthesis.</text>
</comment>
<keyword evidence="6 10" id="KW-0133">Cell shape</keyword>
<evidence type="ECO:0000256" key="10">
    <source>
        <dbReference type="HAMAP-Rule" id="MF_02019"/>
    </source>
</evidence>
<dbReference type="Pfam" id="PF08245">
    <property type="entry name" value="Mur_ligase_M"/>
    <property type="match status" value="1"/>
</dbReference>
<keyword evidence="2 10" id="KW-0436">Ligase</keyword>
<dbReference type="InterPro" id="IPR005863">
    <property type="entry name" value="UDP-N-AcMur_synth"/>
</dbReference>
<evidence type="ECO:0000256" key="5">
    <source>
        <dbReference type="ARBA" id="ARBA00022840"/>
    </source>
</evidence>
<evidence type="ECO:0000256" key="4">
    <source>
        <dbReference type="ARBA" id="ARBA00022741"/>
    </source>
</evidence>
<keyword evidence="7 10" id="KW-0573">Peptidoglycan synthesis</keyword>
<comment type="caution">
    <text evidence="15">The sequence shown here is derived from an EMBL/GenBank/DDBJ whole genome shotgun (WGS) entry which is preliminary data.</text>
</comment>
<proteinExistence type="inferred from homology"/>
<feature type="domain" description="Mur ligase N-terminal catalytic" evidence="12">
    <location>
        <begin position="23"/>
        <end position="72"/>
    </location>
</feature>
<keyword evidence="1 10" id="KW-0963">Cytoplasm</keyword>
<dbReference type="InterPro" id="IPR000713">
    <property type="entry name" value="Mur_ligase_N"/>
</dbReference>
<evidence type="ECO:0000313" key="16">
    <source>
        <dbReference type="Proteomes" id="UP001138802"/>
    </source>
</evidence>
<dbReference type="GO" id="GO:0009252">
    <property type="term" value="P:peptidoglycan biosynthetic process"/>
    <property type="evidence" value="ECO:0007669"/>
    <property type="project" value="UniProtKB-UniRule"/>
</dbReference>
<dbReference type="HAMAP" id="MF_02019">
    <property type="entry name" value="MurF"/>
    <property type="match status" value="1"/>
</dbReference>
<keyword evidence="4 10" id="KW-0547">Nucleotide-binding</keyword>
<evidence type="ECO:0000256" key="3">
    <source>
        <dbReference type="ARBA" id="ARBA00022618"/>
    </source>
</evidence>
<dbReference type="Gene3D" id="3.90.190.20">
    <property type="entry name" value="Mur ligase, C-terminal domain"/>
    <property type="match status" value="1"/>
</dbReference>
<dbReference type="InterPro" id="IPR035911">
    <property type="entry name" value="MurE/MurF_N"/>
</dbReference>